<reference evidence="14" key="2">
    <citation type="submission" date="2020-11" db="EMBL/GenBank/DDBJ databases">
        <authorList>
            <person name="Cecchin M."/>
            <person name="Marcolungo L."/>
            <person name="Rossato M."/>
            <person name="Girolomoni L."/>
            <person name="Cosentino E."/>
            <person name="Cuine S."/>
            <person name="Li-Beisson Y."/>
            <person name="Delledonne M."/>
            <person name="Ballottari M."/>
        </authorList>
    </citation>
    <scope>NUCLEOTIDE SEQUENCE</scope>
    <source>
        <strain evidence="14">211/11P</strain>
        <tissue evidence="14">Whole cell</tissue>
    </source>
</reference>
<dbReference type="GO" id="GO:0008184">
    <property type="term" value="F:glycogen phosphorylase activity"/>
    <property type="evidence" value="ECO:0007669"/>
    <property type="project" value="InterPro"/>
</dbReference>
<dbReference type="OrthoDB" id="9215500at2759"/>
<organism evidence="14 15">
    <name type="scientific">Chlorella vulgaris</name>
    <name type="common">Green alga</name>
    <dbReference type="NCBI Taxonomy" id="3077"/>
    <lineage>
        <taxon>Eukaryota</taxon>
        <taxon>Viridiplantae</taxon>
        <taxon>Chlorophyta</taxon>
        <taxon>core chlorophytes</taxon>
        <taxon>Trebouxiophyceae</taxon>
        <taxon>Chlorellales</taxon>
        <taxon>Chlorellaceae</taxon>
        <taxon>Chlorella clade</taxon>
        <taxon>Chlorella</taxon>
    </lineage>
</organism>
<dbReference type="PANTHER" id="PTHR11468:SF30">
    <property type="entry name" value="ALPHA-1,4 GLUCAN PHOSPHORYLASE"/>
    <property type="match status" value="1"/>
</dbReference>
<evidence type="ECO:0000256" key="11">
    <source>
        <dbReference type="RuleBase" id="RU000587"/>
    </source>
</evidence>
<dbReference type="EC" id="2.4.1.1" evidence="11"/>
<dbReference type="InterPro" id="IPR035090">
    <property type="entry name" value="Pyridoxal_P_attach_site"/>
</dbReference>
<comment type="similarity">
    <text evidence="3 11">Belongs to the glycogen phosphorylase family.</text>
</comment>
<comment type="catalytic activity">
    <reaction evidence="1 11">
        <text>[(1-&gt;4)-alpha-D-glucosyl](n) + phosphate = [(1-&gt;4)-alpha-D-glucosyl](n-1) + alpha-D-glucose 1-phosphate</text>
        <dbReference type="Rhea" id="RHEA:41732"/>
        <dbReference type="Rhea" id="RHEA-COMP:9584"/>
        <dbReference type="Rhea" id="RHEA-COMP:9586"/>
        <dbReference type="ChEBI" id="CHEBI:15444"/>
        <dbReference type="ChEBI" id="CHEBI:43474"/>
        <dbReference type="ChEBI" id="CHEBI:58601"/>
        <dbReference type="EC" id="2.4.1.1"/>
    </reaction>
</comment>
<name>A0A9D4YXN2_CHLVU</name>
<keyword evidence="8 10" id="KW-0663">Pyridoxal phosphate</keyword>
<dbReference type="EMBL" id="SIDB01000005">
    <property type="protein sequence ID" value="KAI3432399.1"/>
    <property type="molecule type" value="Genomic_DNA"/>
</dbReference>
<dbReference type="GO" id="GO:0005737">
    <property type="term" value="C:cytoplasm"/>
    <property type="evidence" value="ECO:0007669"/>
    <property type="project" value="TreeGrafter"/>
</dbReference>
<protein>
    <recommendedName>
        <fullName evidence="11">Alpha-1,4 glucan phosphorylase</fullName>
        <ecNumber evidence="11">2.4.1.1</ecNumber>
    </recommendedName>
</protein>
<keyword evidence="12" id="KW-0175">Coiled coil</keyword>
<keyword evidence="15" id="KW-1185">Reference proteome</keyword>
<comment type="caution">
    <text evidence="14">The sequence shown here is derived from an EMBL/GenBank/DDBJ whole genome shotgun (WGS) entry which is preliminary data.</text>
</comment>
<proteinExistence type="inferred from homology"/>
<evidence type="ECO:0000256" key="13">
    <source>
        <dbReference type="SAM" id="MobiDB-lite"/>
    </source>
</evidence>
<evidence type="ECO:0000256" key="5">
    <source>
        <dbReference type="ARBA" id="ARBA00022553"/>
    </source>
</evidence>
<evidence type="ECO:0000256" key="3">
    <source>
        <dbReference type="ARBA" id="ARBA00006047"/>
    </source>
</evidence>
<keyword evidence="7 11" id="KW-0808">Transferase</keyword>
<keyword evidence="6 11" id="KW-0328">Glycosyltransferase</keyword>
<dbReference type="Gene3D" id="3.40.50.2000">
    <property type="entry name" value="Glycogen Phosphorylase B"/>
    <property type="match status" value="2"/>
</dbReference>
<evidence type="ECO:0000313" key="14">
    <source>
        <dbReference type="EMBL" id="KAI3432399.1"/>
    </source>
</evidence>
<sequence length="919" mass="103103">MQQALSARATYARPTSSRTARRQRAGRSLKVRSMLDISFPPKEEDTSNGVAPKLGVEASIEHELKYRVSANNTDARPVKLYQSVAWSVHDRLVDAFDQTQAYWKEKDPKHIYYLSAEFLMGRTLTNAVNNLDLGGEYAEALKKYGADLETVATGELDAALGNGGLGRLAACFLDSMASLDLPGWGYGIRYRYGMFKQGVKDGLQVELPDYWLDNGNPWEIRRPETQFKVGFYGSLEDGKWVPGEEVIAEAYDVPIPGYKTKTCGNLRLWDALAPEEFDLEAFNAGDYSKAVEQKRRADGITAVLYPNDATEEGKELRLKQQFFFVSASLQDTIARYLEQHKDLAGLPDKACFQMNDTHPTIAVAELMRLLIDEHGLSYDDAWAITTKCVAYTNHTVMPEALEKWPVRVLAKLLPRHMQLIEQINSNWLDSITGHVTAKVEAELAASDAEKQKKAAAAAEERKAALVAAEAKGEEALAAAKKVVSEEEAAEEKPADKATLVEEKLKTYSIIQENQWTKGEMLVNMAYLAVVGSFAVNGVAAIHSEIIKTDIFPHFVEIFPERFQNKTNGVTLRRWLAYCNPELSALITEALGTDEWVRDATLLAKLKPFAEDAAFRARWREVKQQKKKALAERIREQTGYQVSTEPMYDIHVKRIHEYKRQYMNAISLIHRYKVLKEMTPEQRAKAVPRVVVFGGKAASAYYMAKKIVALILSIGETVNNDPEIGDLLKVVFLPNYNVSEAELIIPAAEISQHISTAGTEASGTSNMKFALNGALIIGTLDGANIEIGENTGFENLFIFGVKADEINKLREDRKNFSDYDPRYTAALQMVSSGVFGRPEYFEDLVASITDMNRGNDWFLLANDFASYMDAQDAIDELYRDQEEWTRRSIIYTASNGFFSSDRTIDQYAREIWNVQPTPQP</sequence>
<evidence type="ECO:0000256" key="9">
    <source>
        <dbReference type="ARBA" id="ARBA00023277"/>
    </source>
</evidence>
<evidence type="ECO:0000256" key="4">
    <source>
        <dbReference type="ARBA" id="ARBA00022533"/>
    </source>
</evidence>
<dbReference type="FunFam" id="3.40.50.2000:FF:000807">
    <property type="entry name" value="Alpha-glucan phosphorylase 2, cytosolic"/>
    <property type="match status" value="1"/>
</dbReference>
<dbReference type="NCBIfam" id="TIGR02093">
    <property type="entry name" value="P_ylase"/>
    <property type="match status" value="1"/>
</dbReference>
<keyword evidence="4" id="KW-0021">Allosteric enzyme</keyword>
<accession>A0A9D4YXN2</accession>
<evidence type="ECO:0000256" key="10">
    <source>
        <dbReference type="PIRSR" id="PIRSR000460-1"/>
    </source>
</evidence>
<dbReference type="PIRSF" id="PIRSF000460">
    <property type="entry name" value="Pprylas_GlgP"/>
    <property type="match status" value="1"/>
</dbReference>
<evidence type="ECO:0000256" key="6">
    <source>
        <dbReference type="ARBA" id="ARBA00022676"/>
    </source>
</evidence>
<dbReference type="SUPFAM" id="SSF53756">
    <property type="entry name" value="UDP-Glycosyltransferase/glycogen phosphorylase"/>
    <property type="match status" value="2"/>
</dbReference>
<dbReference type="CDD" id="cd04300">
    <property type="entry name" value="GT35_Glycogen_Phosphorylase"/>
    <property type="match status" value="1"/>
</dbReference>
<dbReference type="Pfam" id="PF00343">
    <property type="entry name" value="Phosphorylase"/>
    <property type="match status" value="2"/>
</dbReference>
<dbReference type="FunFam" id="3.40.50.2000:FF:000003">
    <property type="entry name" value="Alpha-1,4 glucan phosphorylase"/>
    <property type="match status" value="1"/>
</dbReference>
<dbReference type="InterPro" id="IPR000811">
    <property type="entry name" value="Glyco_trans_35"/>
</dbReference>
<dbReference type="GO" id="GO:0005980">
    <property type="term" value="P:glycogen catabolic process"/>
    <property type="evidence" value="ECO:0007669"/>
    <property type="project" value="TreeGrafter"/>
</dbReference>
<reference evidence="14" key="1">
    <citation type="journal article" date="2019" name="Plant J.">
        <title>Chlorella vulgaris genome assembly and annotation reveals the molecular basis for metabolic acclimation to high light conditions.</title>
        <authorList>
            <person name="Cecchin M."/>
            <person name="Marcolungo L."/>
            <person name="Rossato M."/>
            <person name="Girolomoni L."/>
            <person name="Cosentino E."/>
            <person name="Cuine S."/>
            <person name="Li-Beisson Y."/>
            <person name="Delledonne M."/>
            <person name="Ballottari M."/>
        </authorList>
    </citation>
    <scope>NUCLEOTIDE SEQUENCE</scope>
    <source>
        <strain evidence="14">211/11P</strain>
    </source>
</reference>
<keyword evidence="5" id="KW-0597">Phosphoprotein</keyword>
<evidence type="ECO:0000256" key="7">
    <source>
        <dbReference type="ARBA" id="ARBA00022679"/>
    </source>
</evidence>
<feature type="coiled-coil region" evidence="12">
    <location>
        <begin position="441"/>
        <end position="468"/>
    </location>
</feature>
<dbReference type="Proteomes" id="UP001055712">
    <property type="component" value="Unassembled WGS sequence"/>
</dbReference>
<dbReference type="PANTHER" id="PTHR11468">
    <property type="entry name" value="GLYCOGEN PHOSPHORYLASE"/>
    <property type="match status" value="1"/>
</dbReference>
<gene>
    <name evidence="14" type="ORF">D9Q98_003955</name>
</gene>
<keyword evidence="9 11" id="KW-0119">Carbohydrate metabolism</keyword>
<dbReference type="GO" id="GO:0030170">
    <property type="term" value="F:pyridoxal phosphate binding"/>
    <property type="evidence" value="ECO:0007669"/>
    <property type="project" value="InterPro"/>
</dbReference>
<dbReference type="FunFam" id="3.40.50.2000:FF:000197">
    <property type="entry name" value="Alpha-1,4 glucan phosphorylase"/>
    <property type="match status" value="1"/>
</dbReference>
<evidence type="ECO:0000256" key="2">
    <source>
        <dbReference type="ARBA" id="ARBA00001933"/>
    </source>
</evidence>
<evidence type="ECO:0000256" key="8">
    <source>
        <dbReference type="ARBA" id="ARBA00022898"/>
    </source>
</evidence>
<dbReference type="AlphaFoldDB" id="A0A9D4YXN2"/>
<dbReference type="PROSITE" id="PS00102">
    <property type="entry name" value="PHOSPHORYLASE"/>
    <property type="match status" value="1"/>
</dbReference>
<feature type="region of interest" description="Disordered" evidence="13">
    <location>
        <begin position="1"/>
        <end position="27"/>
    </location>
</feature>
<comment type="cofactor">
    <cofactor evidence="2 11">
        <name>pyridoxal 5'-phosphate</name>
        <dbReference type="ChEBI" id="CHEBI:597326"/>
    </cofactor>
</comment>
<evidence type="ECO:0000256" key="12">
    <source>
        <dbReference type="SAM" id="Coils"/>
    </source>
</evidence>
<evidence type="ECO:0000313" key="15">
    <source>
        <dbReference type="Proteomes" id="UP001055712"/>
    </source>
</evidence>
<dbReference type="InterPro" id="IPR011833">
    <property type="entry name" value="Glycg_phsphrylas"/>
</dbReference>
<feature type="modified residue" description="N6-(pyridoxal phosphate)lysine" evidence="10">
    <location>
        <position position="767"/>
    </location>
</feature>
<comment type="function">
    <text evidence="11">Allosteric enzyme that catalyzes the rate-limiting step in glycogen catabolism, the phosphorolytic cleavage of glycogen to produce glucose-1-phosphate, and plays a central role in maintaining cellular and organismal glucose homeostasis.</text>
</comment>
<evidence type="ECO:0000256" key="1">
    <source>
        <dbReference type="ARBA" id="ARBA00001275"/>
    </source>
</evidence>